<dbReference type="PANTHER" id="PTHR11496:SF102">
    <property type="entry name" value="ALCOHOL DEHYDROGENASE 4"/>
    <property type="match status" value="1"/>
</dbReference>
<reference evidence="5 6" key="1">
    <citation type="submission" date="2018-04" db="EMBL/GenBank/DDBJ databases">
        <title>Genomic Encyclopedia of Archaeal and Bacterial Type Strains, Phase II (KMG-II): from individual species to whole genera.</title>
        <authorList>
            <person name="Goeker M."/>
        </authorList>
    </citation>
    <scope>NUCLEOTIDE SEQUENCE [LARGE SCALE GENOMIC DNA]</scope>
    <source>
        <strain evidence="5 6">DSM 28823</strain>
    </source>
</reference>
<dbReference type="PANTHER" id="PTHR11496">
    <property type="entry name" value="ALCOHOL DEHYDROGENASE"/>
    <property type="match status" value="1"/>
</dbReference>
<dbReference type="CDD" id="cd08551">
    <property type="entry name" value="Fe-ADH"/>
    <property type="match status" value="1"/>
</dbReference>
<dbReference type="Proteomes" id="UP000243525">
    <property type="component" value="Unassembled WGS sequence"/>
</dbReference>
<evidence type="ECO:0000313" key="5">
    <source>
        <dbReference type="EMBL" id="PTN09538.1"/>
    </source>
</evidence>
<evidence type="ECO:0000259" key="4">
    <source>
        <dbReference type="Pfam" id="PF25137"/>
    </source>
</evidence>
<dbReference type="Gene3D" id="1.20.1090.10">
    <property type="entry name" value="Dehydroquinate synthase-like - alpha domain"/>
    <property type="match status" value="1"/>
</dbReference>
<sequence>MELIKLNTPSQLVIGDGSLAQFFEDFAKKGYQRLFVLSIPVVRPLLQAYFDQLKQAGILVQVNEQIAAEPSFAEVEGILAEARAFKTDAVAGIGGGSVLDAAKFIAAQLGNTQSTSEIIGIGNLKGRSTYLACLPTTAGTGSEVSPNAIFLDTTDNEKKGVISPFLMPDAAYIDPLLTVGVPPAVTAFTGIDAFTHCLEAFINRFAHPVIDRFALDGMQLIFKNLKKAYDQGDDLEARAAVALGSVYGGMCLGPVNTAAVHALAYPLGSKYKIAHGLSNAVMLPYVLEYNLPAATERFAIIAKTIGVEACSSDEEYAAKGIEAIKNWIVDLNIPLKLSALEIPGTALEDIATSALKVQRLLRNNVREISFDDALEIYRKAY</sequence>
<evidence type="ECO:0000259" key="3">
    <source>
        <dbReference type="Pfam" id="PF00465"/>
    </source>
</evidence>
<dbReference type="OrthoDB" id="9801156at2"/>
<dbReference type="InterPro" id="IPR039697">
    <property type="entry name" value="Alcohol_dehydrogenase_Fe"/>
</dbReference>
<evidence type="ECO:0000256" key="2">
    <source>
        <dbReference type="ARBA" id="ARBA00023002"/>
    </source>
</evidence>
<dbReference type="FunFam" id="1.20.1090.10:FF:000001">
    <property type="entry name" value="Aldehyde-alcohol dehydrogenase"/>
    <property type="match status" value="1"/>
</dbReference>
<dbReference type="SUPFAM" id="SSF56796">
    <property type="entry name" value="Dehydroquinate synthase-like"/>
    <property type="match status" value="1"/>
</dbReference>
<dbReference type="GO" id="GO:0046872">
    <property type="term" value="F:metal ion binding"/>
    <property type="evidence" value="ECO:0007669"/>
    <property type="project" value="InterPro"/>
</dbReference>
<dbReference type="AlphaFoldDB" id="A0A2T5C427"/>
<keyword evidence="2" id="KW-0560">Oxidoreductase</keyword>
<protein>
    <submittedName>
        <fullName evidence="5">Alcohol dehydrogenase class IV</fullName>
    </submittedName>
</protein>
<dbReference type="GO" id="GO:0004022">
    <property type="term" value="F:alcohol dehydrogenase (NAD+) activity"/>
    <property type="evidence" value="ECO:0007669"/>
    <property type="project" value="TreeGrafter"/>
</dbReference>
<comment type="similarity">
    <text evidence="1">Belongs to the iron-containing alcohol dehydrogenase family.</text>
</comment>
<evidence type="ECO:0000313" key="6">
    <source>
        <dbReference type="Proteomes" id="UP000243525"/>
    </source>
</evidence>
<dbReference type="InterPro" id="IPR056798">
    <property type="entry name" value="ADH_Fe_C"/>
</dbReference>
<evidence type="ECO:0000256" key="1">
    <source>
        <dbReference type="ARBA" id="ARBA00007358"/>
    </source>
</evidence>
<comment type="caution">
    <text evidence="5">The sequence shown here is derived from an EMBL/GenBank/DDBJ whole genome shotgun (WGS) entry which is preliminary data.</text>
</comment>
<feature type="domain" description="Fe-containing alcohol dehydrogenase-like C-terminal" evidence="4">
    <location>
        <begin position="186"/>
        <end position="381"/>
    </location>
</feature>
<dbReference type="RefSeq" id="WP_107821443.1">
    <property type="nucleotide sequence ID" value="NZ_OY782574.1"/>
</dbReference>
<keyword evidence="6" id="KW-1185">Reference proteome</keyword>
<dbReference type="Gene3D" id="3.40.50.1970">
    <property type="match status" value="1"/>
</dbReference>
<name>A0A2T5C427_9BACT</name>
<dbReference type="Pfam" id="PF00465">
    <property type="entry name" value="Fe-ADH"/>
    <property type="match status" value="1"/>
</dbReference>
<accession>A0A2T5C427</accession>
<dbReference type="FunFam" id="3.40.50.1970:FF:000003">
    <property type="entry name" value="Alcohol dehydrogenase, iron-containing"/>
    <property type="match status" value="1"/>
</dbReference>
<gene>
    <name evidence="5" type="ORF">C8N47_10483</name>
</gene>
<organism evidence="5 6">
    <name type="scientific">Mangrovibacterium marinum</name>
    <dbReference type="NCBI Taxonomy" id="1639118"/>
    <lineage>
        <taxon>Bacteria</taxon>
        <taxon>Pseudomonadati</taxon>
        <taxon>Bacteroidota</taxon>
        <taxon>Bacteroidia</taxon>
        <taxon>Marinilabiliales</taxon>
        <taxon>Prolixibacteraceae</taxon>
        <taxon>Mangrovibacterium</taxon>
    </lineage>
</organism>
<dbReference type="Pfam" id="PF25137">
    <property type="entry name" value="ADH_Fe_C"/>
    <property type="match status" value="1"/>
</dbReference>
<proteinExistence type="inferred from homology"/>
<feature type="domain" description="Alcohol dehydrogenase iron-type/glycerol dehydrogenase GldA" evidence="3">
    <location>
        <begin position="9"/>
        <end position="175"/>
    </location>
</feature>
<dbReference type="EMBL" id="QAAD01000004">
    <property type="protein sequence ID" value="PTN09538.1"/>
    <property type="molecule type" value="Genomic_DNA"/>
</dbReference>
<dbReference type="InterPro" id="IPR001670">
    <property type="entry name" value="ADH_Fe/GldA"/>
</dbReference>